<feature type="transmembrane region" description="Helical" evidence="2">
    <location>
        <begin position="98"/>
        <end position="116"/>
    </location>
</feature>
<name>A0A4D7CT49_9ENTE</name>
<organism evidence="4 5">
    <name type="scientific">Vagococcus zengguangii</name>
    <dbReference type="NCBI Taxonomy" id="2571750"/>
    <lineage>
        <taxon>Bacteria</taxon>
        <taxon>Bacillati</taxon>
        <taxon>Bacillota</taxon>
        <taxon>Bacilli</taxon>
        <taxon>Lactobacillales</taxon>
        <taxon>Enterococcaceae</taxon>
        <taxon>Vagococcus</taxon>
    </lineage>
</organism>
<keyword evidence="5" id="KW-1185">Reference proteome</keyword>
<feature type="compositionally biased region" description="Polar residues" evidence="1">
    <location>
        <begin position="1"/>
        <end position="12"/>
    </location>
</feature>
<evidence type="ECO:0000313" key="4">
    <source>
        <dbReference type="EMBL" id="QCI86353.1"/>
    </source>
</evidence>
<feature type="compositionally biased region" description="Basic and acidic residues" evidence="1">
    <location>
        <begin position="13"/>
        <end position="37"/>
    </location>
</feature>
<evidence type="ECO:0000259" key="3">
    <source>
        <dbReference type="PROSITE" id="PS51178"/>
    </source>
</evidence>
<feature type="domain" description="PASTA" evidence="3">
    <location>
        <begin position="117"/>
        <end position="183"/>
    </location>
</feature>
<feature type="region of interest" description="Disordered" evidence="1">
    <location>
        <begin position="1"/>
        <end position="59"/>
    </location>
</feature>
<proteinExistence type="predicted"/>
<dbReference type="Proteomes" id="UP000298615">
    <property type="component" value="Chromosome"/>
</dbReference>
<dbReference type="Gene3D" id="3.30.10.20">
    <property type="match status" value="4"/>
</dbReference>
<dbReference type="Pfam" id="PF03793">
    <property type="entry name" value="PASTA"/>
    <property type="match status" value="1"/>
</dbReference>
<dbReference type="SMART" id="SM00740">
    <property type="entry name" value="PASTA"/>
    <property type="match status" value="4"/>
</dbReference>
<dbReference type="AlphaFoldDB" id="A0A4D7CT49"/>
<feature type="region of interest" description="Disordered" evidence="1">
    <location>
        <begin position="471"/>
        <end position="497"/>
    </location>
</feature>
<dbReference type="CDD" id="cd06577">
    <property type="entry name" value="PASTA_pknB"/>
    <property type="match status" value="1"/>
</dbReference>
<dbReference type="EMBL" id="CP039712">
    <property type="protein sequence ID" value="QCI86353.1"/>
    <property type="molecule type" value="Genomic_DNA"/>
</dbReference>
<keyword evidence="2" id="KW-0812">Transmembrane</keyword>
<feature type="compositionally biased region" description="Acidic residues" evidence="1">
    <location>
        <begin position="480"/>
        <end position="497"/>
    </location>
</feature>
<dbReference type="KEGG" id="vao:FA707_04960"/>
<gene>
    <name evidence="4" type="ORF">FA707_04960</name>
</gene>
<keyword evidence="2" id="KW-0472">Membrane</keyword>
<accession>A0A4D7CT49</accession>
<evidence type="ECO:0000256" key="1">
    <source>
        <dbReference type="SAM" id="MobiDB-lite"/>
    </source>
</evidence>
<dbReference type="RefSeq" id="WP_136953186.1">
    <property type="nucleotide sequence ID" value="NZ_CP039712.1"/>
</dbReference>
<sequence>MSDFLSNFTNDNYENKQAEKKTESKINPEQTNEKSSNDEEVLEESQKNQANEMETLHREADDIEAKQKEFSEKLPHFDEETQTMTDPSYGKKQLRKKIIIGTSSLVAIGLIVFGYHRMTTVKVPDFVGKQVSDVREWGVDTGVKITPEQVYDFDEEINSVIKQNQTPGERMKKKQKLVVYTSLGPDPEQLIKLPKFEEMTLTQAQEWITEQKAENVTITEEYNDKIEKNKLVKQEFSQKDFDASKYKREDQMILTYSKGKEVFEKNIAMPDFVKTDKSKLDEWIKANQIKADIKWVDADLAKGKVVSQSIEPKVKVAKRDNIAFTISKGKAIIVPNFVEYNKNNIDEISGLTVQVKEQFSDAVAFGGLISQSAEAGKKYYEGDEIPPVTVVYSAGQPYLRSYIGELEGDLAERFFNDYRSKGADITYTTYRMASSEPKGTVVKMSTYNEFVPTTYSVSIGISDGTLTVEEPKANTKLTEEDTLSSDTSVDEIEKESE</sequence>
<keyword evidence="2" id="KW-1133">Transmembrane helix</keyword>
<evidence type="ECO:0000256" key="2">
    <source>
        <dbReference type="SAM" id="Phobius"/>
    </source>
</evidence>
<dbReference type="PROSITE" id="PS51178">
    <property type="entry name" value="PASTA"/>
    <property type="match status" value="1"/>
</dbReference>
<dbReference type="InterPro" id="IPR005543">
    <property type="entry name" value="PASTA_dom"/>
</dbReference>
<reference evidence="4 5" key="1">
    <citation type="submission" date="2019-04" db="EMBL/GenBank/DDBJ databases">
        <title>Vagococcus sp. nov., isolated from faeces of yaks (Bos grunniens).</title>
        <authorList>
            <person name="Ge Y."/>
        </authorList>
    </citation>
    <scope>NUCLEOTIDE SEQUENCE [LARGE SCALE GENOMIC DNA]</scope>
    <source>
        <strain evidence="4 5">MN-17</strain>
    </source>
</reference>
<protein>
    <submittedName>
        <fullName evidence="4">PASTA domain-containing protein</fullName>
    </submittedName>
</protein>
<evidence type="ECO:0000313" key="5">
    <source>
        <dbReference type="Proteomes" id="UP000298615"/>
    </source>
</evidence>